<feature type="transmembrane region" description="Helical" evidence="1">
    <location>
        <begin position="285"/>
        <end position="304"/>
    </location>
</feature>
<gene>
    <name evidence="2" type="ORF">EZI54_17120</name>
</gene>
<dbReference type="RefSeq" id="WP_131483101.1">
    <property type="nucleotide sequence ID" value="NZ_SJDL01000031.1"/>
</dbReference>
<keyword evidence="1" id="KW-0812">Transmembrane</keyword>
<feature type="transmembrane region" description="Helical" evidence="1">
    <location>
        <begin position="94"/>
        <end position="111"/>
    </location>
</feature>
<evidence type="ECO:0000313" key="3">
    <source>
        <dbReference type="Proteomes" id="UP000313645"/>
    </source>
</evidence>
<protein>
    <submittedName>
        <fullName evidence="2">DUF2955 domain-containing protein</fullName>
    </submittedName>
</protein>
<reference evidence="2 3" key="1">
    <citation type="submission" date="2019-02" db="EMBL/GenBank/DDBJ databases">
        <title>Marinobacter halodurans sp. nov., a marine bacterium isolated from sea tidal flat.</title>
        <authorList>
            <person name="Yoo Y."/>
            <person name="Lee D.W."/>
            <person name="Kim B.S."/>
            <person name="Kim J.-J."/>
        </authorList>
    </citation>
    <scope>NUCLEOTIDE SEQUENCE [LARGE SCALE GENOMIC DNA]</scope>
    <source>
        <strain evidence="2 3">YJ-S3-2</strain>
    </source>
</reference>
<keyword evidence="1" id="KW-0472">Membrane</keyword>
<keyword evidence="1" id="KW-1133">Transmembrane helix</keyword>
<accession>A0ABY1ZKQ5</accession>
<dbReference type="PIRSF" id="PIRSF029594">
    <property type="entry name" value="UCP029594"/>
    <property type="match status" value="1"/>
</dbReference>
<proteinExistence type="predicted"/>
<feature type="transmembrane region" description="Helical" evidence="1">
    <location>
        <begin position="144"/>
        <end position="165"/>
    </location>
</feature>
<feature type="transmembrane region" description="Helical" evidence="1">
    <location>
        <begin position="118"/>
        <end position="138"/>
    </location>
</feature>
<dbReference type="InterPro" id="IPR016926">
    <property type="entry name" value="UCP029594"/>
</dbReference>
<dbReference type="Proteomes" id="UP000313645">
    <property type="component" value="Unassembled WGS sequence"/>
</dbReference>
<sequence>MPRIKPLLMVQKREMNANDLRQCLRIAFGGILGFLYCKLTHSSYGAFYVVYPMLLLGMVPVINGHILRQFAASAGLVTVVVLVLHGLFGDKPVPMTLLVAGLFALLFREMARGPNLLFGAQSIVALSMQFNFASYPGADVVNLALSNGAATLLTVFIACLMHTAFPDVEPRQPRQMPAKPASNRRHEVILATTVATLSFIAFQVMDLRGSLSAQVATILILFPLNWKGAGPAAWNRAIGTLVGCNVGLLLQLLLFNHFNILPLTAFGLWLSLFIFARLHTLEGGLSASGFSGLTTMAILFGQYLSPQQDLIYSDLYRFSSLAVGVSAALSAVYLMHHLLDRFESTRLQPLV</sequence>
<feature type="transmembrane region" description="Helical" evidence="1">
    <location>
        <begin position="70"/>
        <end position="88"/>
    </location>
</feature>
<feature type="transmembrane region" description="Helical" evidence="1">
    <location>
        <begin position="186"/>
        <end position="205"/>
    </location>
</feature>
<name>A0ABY1ZKQ5_9GAMM</name>
<keyword evidence="3" id="KW-1185">Reference proteome</keyword>
<feature type="transmembrane region" description="Helical" evidence="1">
    <location>
        <begin position="45"/>
        <end position="63"/>
    </location>
</feature>
<evidence type="ECO:0000313" key="2">
    <source>
        <dbReference type="EMBL" id="TBW51246.1"/>
    </source>
</evidence>
<feature type="transmembrane region" description="Helical" evidence="1">
    <location>
        <begin position="316"/>
        <end position="336"/>
    </location>
</feature>
<comment type="caution">
    <text evidence="2">The sequence shown here is derived from an EMBL/GenBank/DDBJ whole genome shotgun (WGS) entry which is preliminary data.</text>
</comment>
<dbReference type="Pfam" id="PF11168">
    <property type="entry name" value="DUF2955"/>
    <property type="match status" value="1"/>
</dbReference>
<dbReference type="InterPro" id="IPR022604">
    <property type="entry name" value="DUF2955"/>
</dbReference>
<dbReference type="EMBL" id="SJDL01000031">
    <property type="protein sequence ID" value="TBW51246.1"/>
    <property type="molecule type" value="Genomic_DNA"/>
</dbReference>
<evidence type="ECO:0000256" key="1">
    <source>
        <dbReference type="SAM" id="Phobius"/>
    </source>
</evidence>
<organism evidence="2 3">
    <name type="scientific">Marinobacter halodurans</name>
    <dbReference type="NCBI Taxonomy" id="2528979"/>
    <lineage>
        <taxon>Bacteria</taxon>
        <taxon>Pseudomonadati</taxon>
        <taxon>Pseudomonadota</taxon>
        <taxon>Gammaproteobacteria</taxon>
        <taxon>Pseudomonadales</taxon>
        <taxon>Marinobacteraceae</taxon>
        <taxon>Marinobacter</taxon>
    </lineage>
</organism>
<feature type="transmembrane region" description="Helical" evidence="1">
    <location>
        <begin position="260"/>
        <end position="278"/>
    </location>
</feature>